<dbReference type="GO" id="GO:0006099">
    <property type="term" value="P:tricarboxylic acid cycle"/>
    <property type="evidence" value="ECO:0007669"/>
    <property type="project" value="UniProtKB-UniRule"/>
</dbReference>
<comment type="catalytic activity">
    <reaction evidence="1 9">
        <text>(S)-malate + a quinone = a quinol + oxaloacetate</text>
        <dbReference type="Rhea" id="RHEA:46012"/>
        <dbReference type="ChEBI" id="CHEBI:15589"/>
        <dbReference type="ChEBI" id="CHEBI:16452"/>
        <dbReference type="ChEBI" id="CHEBI:24646"/>
        <dbReference type="ChEBI" id="CHEBI:132124"/>
        <dbReference type="EC" id="1.1.5.4"/>
    </reaction>
</comment>
<evidence type="ECO:0000256" key="9">
    <source>
        <dbReference type="HAMAP-Rule" id="MF_00212"/>
    </source>
</evidence>
<evidence type="ECO:0000256" key="6">
    <source>
        <dbReference type="ARBA" id="ARBA00022630"/>
    </source>
</evidence>
<name>L8Y294_9GAMM</name>
<comment type="similarity">
    <text evidence="4 9">Belongs to the MQO family.</text>
</comment>
<dbReference type="NCBIfam" id="NF009875">
    <property type="entry name" value="PRK13339.1"/>
    <property type="match status" value="1"/>
</dbReference>
<dbReference type="GO" id="GO:0047545">
    <property type="term" value="F:(S)-2-hydroxyglutarate dehydrogenase activity"/>
    <property type="evidence" value="ECO:0007669"/>
    <property type="project" value="TreeGrafter"/>
</dbReference>
<dbReference type="NCBIfam" id="TIGR01320">
    <property type="entry name" value="mal_quin_oxido"/>
    <property type="match status" value="1"/>
</dbReference>
<keyword evidence="7 9" id="KW-0274">FAD</keyword>
<dbReference type="InterPro" id="IPR006231">
    <property type="entry name" value="MQO"/>
</dbReference>
<keyword evidence="5 9" id="KW-0816">Tricarboxylic acid cycle</keyword>
<evidence type="ECO:0000313" key="10">
    <source>
        <dbReference type="EMBL" id="ELV08586.1"/>
    </source>
</evidence>
<evidence type="ECO:0000256" key="8">
    <source>
        <dbReference type="ARBA" id="ARBA00023002"/>
    </source>
</evidence>
<dbReference type="PANTHER" id="PTHR43104:SF2">
    <property type="entry name" value="L-2-HYDROXYGLUTARATE DEHYDROGENASE, MITOCHONDRIAL"/>
    <property type="match status" value="1"/>
</dbReference>
<dbReference type="Pfam" id="PF06039">
    <property type="entry name" value="Mqo"/>
    <property type="match status" value="1"/>
</dbReference>
<evidence type="ECO:0000256" key="2">
    <source>
        <dbReference type="ARBA" id="ARBA00001974"/>
    </source>
</evidence>
<evidence type="ECO:0000313" key="11">
    <source>
        <dbReference type="Proteomes" id="UP000011617"/>
    </source>
</evidence>
<dbReference type="PANTHER" id="PTHR43104">
    <property type="entry name" value="L-2-HYDROXYGLUTARATE DEHYDROGENASE, MITOCHONDRIAL"/>
    <property type="match status" value="1"/>
</dbReference>
<organism evidence="10 11">
    <name type="scientific">Wohlfahrtiimonas chitiniclastica SH04</name>
    <dbReference type="NCBI Taxonomy" id="1261130"/>
    <lineage>
        <taxon>Bacteria</taxon>
        <taxon>Pseudomonadati</taxon>
        <taxon>Pseudomonadota</taxon>
        <taxon>Gammaproteobacteria</taxon>
        <taxon>Cardiobacteriales</taxon>
        <taxon>Ignatzschineriaceae</taxon>
        <taxon>Wohlfahrtiimonas</taxon>
    </lineage>
</organism>
<keyword evidence="8 9" id="KW-0560">Oxidoreductase</keyword>
<comment type="pathway">
    <text evidence="3 9">Carbohydrate metabolism; tricarboxylic acid cycle; oxaloacetate from (S)-malate (quinone route): step 1/1.</text>
</comment>
<dbReference type="HOGENOM" id="CLU_028151_0_0_6"/>
<dbReference type="RefSeq" id="WP_008315154.1">
    <property type="nucleotide sequence ID" value="NZ_KB372778.1"/>
</dbReference>
<dbReference type="NCBIfam" id="NF003603">
    <property type="entry name" value="PRK05257.1-1"/>
    <property type="match status" value="1"/>
</dbReference>
<keyword evidence="6 9" id="KW-0285">Flavoprotein</keyword>
<dbReference type="NCBIfam" id="NF003608">
    <property type="entry name" value="PRK05257.2-4"/>
    <property type="match status" value="1"/>
</dbReference>
<dbReference type="PATRIC" id="fig|1261130.3.peg.670"/>
<evidence type="ECO:0000256" key="5">
    <source>
        <dbReference type="ARBA" id="ARBA00022532"/>
    </source>
</evidence>
<evidence type="ECO:0000256" key="7">
    <source>
        <dbReference type="ARBA" id="ARBA00022827"/>
    </source>
</evidence>
<dbReference type="InterPro" id="IPR036188">
    <property type="entry name" value="FAD/NAD-bd_sf"/>
</dbReference>
<evidence type="ECO:0000256" key="3">
    <source>
        <dbReference type="ARBA" id="ARBA00005012"/>
    </source>
</evidence>
<comment type="cofactor">
    <cofactor evidence="2 9">
        <name>FAD</name>
        <dbReference type="ChEBI" id="CHEBI:57692"/>
    </cofactor>
</comment>
<dbReference type="Gene3D" id="3.50.50.60">
    <property type="entry name" value="FAD/NAD(P)-binding domain"/>
    <property type="match status" value="1"/>
</dbReference>
<reference evidence="10 11" key="1">
    <citation type="journal article" date="2013" name="Genome Announc.">
        <title>Complete Genome Sequence of Wohlfahrtiimonas chitiniclastica Strain SH04, Isolated from Chrysomya megacephala Collected from Pudong International Airport in China.</title>
        <authorList>
            <person name="Cao X.M."/>
            <person name="Chen T."/>
            <person name="Xu L.Z."/>
            <person name="Yao L.S."/>
            <person name="Qi J."/>
            <person name="Zhang X.L."/>
            <person name="Yan Q.L."/>
            <person name="Deng Y.H."/>
            <person name="Guo T.Y."/>
            <person name="Wang J."/>
            <person name="Hu K.X."/>
            <person name="Xu B.L."/>
        </authorList>
    </citation>
    <scope>NUCLEOTIDE SEQUENCE [LARGE SCALE GENOMIC DNA]</scope>
    <source>
        <strain evidence="10 11">SH04</strain>
    </source>
</reference>
<dbReference type="Proteomes" id="UP000011617">
    <property type="component" value="Unassembled WGS sequence"/>
</dbReference>
<gene>
    <name evidence="9" type="primary">mqo</name>
    <name evidence="10" type="ORF">F387_01186</name>
</gene>
<comment type="caution">
    <text evidence="10">The sequence shown here is derived from an EMBL/GenBank/DDBJ whole genome shotgun (WGS) entry which is preliminary data.</text>
</comment>
<dbReference type="EC" id="1.1.5.4" evidence="9"/>
<keyword evidence="11" id="KW-1185">Reference proteome</keyword>
<proteinExistence type="inferred from homology"/>
<sequence length="497" mass="54983">MSQSMTEQADVVLIGGGIMSATLATFLKELEPSLNIMMFERLEDCAQESSFPWNNAGTGHAAHCELNYTPQKSDGTVNISKAVKVNTEFDVSRQLWTYLVKAGKIENPRDFITPCPHMSFVWGDANVQFLRQRFKQLSEHHCFGAMEFTEDRAQIEAWAPLIMEGRGTDLPLAATRSLEGTDVDFGALTHLLMKELVKQPGFTVNYQHEVLDLKDNGQGGWRVMVKDLKSGQKRDISAKFVFVGAGGRSIDLLQKSGIPEGKGYGGFPVSGIWLRCDDESIASRHEAKVYGKASTGSPPMSVPHLDTRVVNGKRSLLFGPYAGFSTKFLKHGSYMDLFGSIKGNNIEPMLAVAKDNWDLTKYLIGQVLQSSQSQFNALKDFYPNAERIHWNKAVAGQRVQIIRPNKEKKGVLEFGTELITNENKSLAVLLGASPGASTAAQMALNVLNKCFADDMAQTDWQARLKAMIPSYGIDLKVDAQACRDIRSETTEVLKLKM</sequence>
<dbReference type="EMBL" id="AOBV01000004">
    <property type="protein sequence ID" value="ELV08586.1"/>
    <property type="molecule type" value="Genomic_DNA"/>
</dbReference>
<dbReference type="AlphaFoldDB" id="L8Y294"/>
<protein>
    <recommendedName>
        <fullName evidence="9">Probable malate:quinone oxidoreductase</fullName>
        <ecNumber evidence="9">1.1.5.4</ecNumber>
    </recommendedName>
    <alternativeName>
        <fullName evidence="9">MQO</fullName>
    </alternativeName>
    <alternativeName>
        <fullName evidence="9">Malate dehydrogenase [quinone]</fullName>
    </alternativeName>
</protein>
<evidence type="ECO:0000256" key="4">
    <source>
        <dbReference type="ARBA" id="ARBA00006389"/>
    </source>
</evidence>
<dbReference type="OrthoDB" id="9763983at2"/>
<accession>L8Y294</accession>
<dbReference type="NCBIfam" id="NF003605">
    <property type="entry name" value="PRK05257.1-4"/>
    <property type="match status" value="1"/>
</dbReference>
<dbReference type="UniPathway" id="UPA00223">
    <property type="reaction ID" value="UER01008"/>
</dbReference>
<dbReference type="HAMAP" id="MF_00212">
    <property type="entry name" value="MQO"/>
    <property type="match status" value="1"/>
</dbReference>
<dbReference type="NCBIfam" id="NF003611">
    <property type="entry name" value="PRK05257.3-2"/>
    <property type="match status" value="1"/>
</dbReference>
<dbReference type="NCBIfam" id="NF003606">
    <property type="entry name" value="PRK05257.2-1"/>
    <property type="match status" value="1"/>
</dbReference>
<dbReference type="SUPFAM" id="SSF51905">
    <property type="entry name" value="FAD/NAD(P)-binding domain"/>
    <property type="match status" value="1"/>
</dbReference>
<dbReference type="GO" id="GO:0008924">
    <property type="term" value="F:L-malate dehydrogenase (quinone) activity"/>
    <property type="evidence" value="ECO:0007669"/>
    <property type="project" value="UniProtKB-UniRule"/>
</dbReference>
<evidence type="ECO:0000256" key="1">
    <source>
        <dbReference type="ARBA" id="ARBA00001139"/>
    </source>
</evidence>